<name>A0A0A6USC2_ACTUT</name>
<evidence type="ECO:0000256" key="4">
    <source>
        <dbReference type="ARBA" id="ARBA00023125"/>
    </source>
</evidence>
<feature type="domain" description="RNA polymerase sigma factor 70 region 4 type 2" evidence="7">
    <location>
        <begin position="104"/>
        <end position="154"/>
    </location>
</feature>
<dbReference type="RefSeq" id="WP_043522984.1">
    <property type="nucleotide sequence ID" value="NZ_BAABKU010000002.1"/>
</dbReference>
<dbReference type="Pfam" id="PF08281">
    <property type="entry name" value="Sigma70_r4_2"/>
    <property type="match status" value="1"/>
</dbReference>
<protein>
    <submittedName>
        <fullName evidence="8">RNA polymerase sigma24 factor</fullName>
    </submittedName>
</protein>
<dbReference type="OrthoDB" id="2046835at2"/>
<dbReference type="EMBL" id="JRTT01000005">
    <property type="protein sequence ID" value="KHD78311.1"/>
    <property type="molecule type" value="Genomic_DNA"/>
</dbReference>
<dbReference type="InterPro" id="IPR036388">
    <property type="entry name" value="WH-like_DNA-bd_sf"/>
</dbReference>
<keyword evidence="3" id="KW-0731">Sigma factor</keyword>
<evidence type="ECO:0000313" key="8">
    <source>
        <dbReference type="EMBL" id="KHD78311.1"/>
    </source>
</evidence>
<dbReference type="Gene3D" id="1.10.10.10">
    <property type="entry name" value="Winged helix-like DNA-binding domain superfamily/Winged helix DNA-binding domain"/>
    <property type="match status" value="1"/>
</dbReference>
<organism evidence="8 9">
    <name type="scientific">Actinoplanes utahensis</name>
    <dbReference type="NCBI Taxonomy" id="1869"/>
    <lineage>
        <taxon>Bacteria</taxon>
        <taxon>Bacillati</taxon>
        <taxon>Actinomycetota</taxon>
        <taxon>Actinomycetes</taxon>
        <taxon>Micromonosporales</taxon>
        <taxon>Micromonosporaceae</taxon>
        <taxon>Actinoplanes</taxon>
    </lineage>
</organism>
<keyword evidence="5" id="KW-0804">Transcription</keyword>
<dbReference type="InterPro" id="IPR039425">
    <property type="entry name" value="RNA_pol_sigma-70-like"/>
</dbReference>
<dbReference type="GO" id="GO:0006352">
    <property type="term" value="P:DNA-templated transcription initiation"/>
    <property type="evidence" value="ECO:0007669"/>
    <property type="project" value="InterPro"/>
</dbReference>
<accession>A0A0A6USC2</accession>
<evidence type="ECO:0000259" key="6">
    <source>
        <dbReference type="Pfam" id="PF04542"/>
    </source>
</evidence>
<dbReference type="InterPro" id="IPR014284">
    <property type="entry name" value="RNA_pol_sigma-70_dom"/>
</dbReference>
<dbReference type="Gene3D" id="1.10.1740.10">
    <property type="match status" value="1"/>
</dbReference>
<dbReference type="NCBIfam" id="TIGR02983">
    <property type="entry name" value="SigE-fam_strep"/>
    <property type="match status" value="1"/>
</dbReference>
<dbReference type="InterPro" id="IPR013325">
    <property type="entry name" value="RNA_pol_sigma_r2"/>
</dbReference>
<evidence type="ECO:0000259" key="7">
    <source>
        <dbReference type="Pfam" id="PF08281"/>
    </source>
</evidence>
<dbReference type="NCBIfam" id="TIGR02937">
    <property type="entry name" value="sigma70-ECF"/>
    <property type="match status" value="1"/>
</dbReference>
<keyword evidence="4" id="KW-0238">DNA-binding</keyword>
<dbReference type="SUPFAM" id="SSF88946">
    <property type="entry name" value="Sigma2 domain of RNA polymerase sigma factors"/>
    <property type="match status" value="1"/>
</dbReference>
<evidence type="ECO:0000256" key="2">
    <source>
        <dbReference type="ARBA" id="ARBA00023015"/>
    </source>
</evidence>
<evidence type="ECO:0000256" key="1">
    <source>
        <dbReference type="ARBA" id="ARBA00010641"/>
    </source>
</evidence>
<evidence type="ECO:0000256" key="5">
    <source>
        <dbReference type="ARBA" id="ARBA00023163"/>
    </source>
</evidence>
<dbReference type="GO" id="GO:0003677">
    <property type="term" value="F:DNA binding"/>
    <property type="evidence" value="ECO:0007669"/>
    <property type="project" value="UniProtKB-KW"/>
</dbReference>
<evidence type="ECO:0000256" key="3">
    <source>
        <dbReference type="ARBA" id="ARBA00023082"/>
    </source>
</evidence>
<reference evidence="8 9" key="1">
    <citation type="submission" date="2014-10" db="EMBL/GenBank/DDBJ databases">
        <title>Draft genome sequence of Actinoplanes utahensis NRRL 12052.</title>
        <authorList>
            <person name="Velasco-Bucheli B."/>
            <person name="del Cerro C."/>
            <person name="Hormigo D."/>
            <person name="Garcia J.L."/>
            <person name="Acebal C."/>
            <person name="Arroyo M."/>
            <person name="de la Mata I."/>
        </authorList>
    </citation>
    <scope>NUCLEOTIDE SEQUENCE [LARGE SCALE GENOMIC DNA]</scope>
    <source>
        <strain evidence="8 9">NRRL 12052</strain>
    </source>
</reference>
<dbReference type="STRING" id="1869.MB27_05580"/>
<feature type="domain" description="RNA polymerase sigma-70 region 2" evidence="6">
    <location>
        <begin position="19"/>
        <end position="80"/>
    </location>
</feature>
<dbReference type="Pfam" id="PF04542">
    <property type="entry name" value="Sigma70_r2"/>
    <property type="match status" value="1"/>
</dbReference>
<keyword evidence="2" id="KW-0805">Transcription regulation</keyword>
<dbReference type="GO" id="GO:0016987">
    <property type="term" value="F:sigma factor activity"/>
    <property type="evidence" value="ECO:0007669"/>
    <property type="project" value="UniProtKB-KW"/>
</dbReference>
<proteinExistence type="inferred from homology"/>
<dbReference type="InterPro" id="IPR013324">
    <property type="entry name" value="RNA_pol_sigma_r3/r4-like"/>
</dbReference>
<dbReference type="InterPro" id="IPR013249">
    <property type="entry name" value="RNA_pol_sigma70_r4_t2"/>
</dbReference>
<dbReference type="PANTHER" id="PTHR43133:SF50">
    <property type="entry name" value="ECF RNA POLYMERASE SIGMA FACTOR SIGM"/>
    <property type="match status" value="1"/>
</dbReference>
<evidence type="ECO:0000313" key="9">
    <source>
        <dbReference type="Proteomes" id="UP000054537"/>
    </source>
</evidence>
<dbReference type="SUPFAM" id="SSF88659">
    <property type="entry name" value="Sigma3 and sigma4 domains of RNA polymerase sigma factors"/>
    <property type="match status" value="1"/>
</dbReference>
<sequence length="176" mass="19469">MSDRSDAGYLAYVNGRLTAMRRVAHMLCGDPDQADDLVQETITKLYARWPRVSQADNVDAYVHTMIVRAFLDEKRRGWWRVGLFASTPERPPAAQQPVEEQTVVRAALTEVPARQRAVLVLRFMCDLPIAEVAEILGCSPGTVKSQTSHGLNRLRQILGDAEDVPVTPSNSAGGIR</sequence>
<dbReference type="CDD" id="cd06171">
    <property type="entry name" value="Sigma70_r4"/>
    <property type="match status" value="1"/>
</dbReference>
<dbReference type="PANTHER" id="PTHR43133">
    <property type="entry name" value="RNA POLYMERASE ECF-TYPE SIGMA FACTO"/>
    <property type="match status" value="1"/>
</dbReference>
<comment type="caution">
    <text evidence="8">The sequence shown here is derived from an EMBL/GenBank/DDBJ whole genome shotgun (WGS) entry which is preliminary data.</text>
</comment>
<dbReference type="AlphaFoldDB" id="A0A0A6USC2"/>
<dbReference type="eggNOG" id="COG1595">
    <property type="taxonomic scope" value="Bacteria"/>
</dbReference>
<dbReference type="InterPro" id="IPR007627">
    <property type="entry name" value="RNA_pol_sigma70_r2"/>
</dbReference>
<dbReference type="Proteomes" id="UP000054537">
    <property type="component" value="Unassembled WGS sequence"/>
</dbReference>
<gene>
    <name evidence="8" type="ORF">MB27_05580</name>
</gene>
<dbReference type="InterPro" id="IPR014325">
    <property type="entry name" value="RNA_pol_sigma-E_actinobac"/>
</dbReference>
<keyword evidence="9" id="KW-1185">Reference proteome</keyword>
<comment type="similarity">
    <text evidence="1">Belongs to the sigma-70 factor family. ECF subfamily.</text>
</comment>